<feature type="coiled-coil region" evidence="1">
    <location>
        <begin position="142"/>
        <end position="172"/>
    </location>
</feature>
<gene>
    <name evidence="2" type="ORF">K3181_08530</name>
</gene>
<evidence type="ECO:0000313" key="3">
    <source>
        <dbReference type="Proteomes" id="UP000782554"/>
    </source>
</evidence>
<organism evidence="2 3">
    <name type="scientific">Qipengyuania mesophila</name>
    <dbReference type="NCBI Taxonomy" id="2867246"/>
    <lineage>
        <taxon>Bacteria</taxon>
        <taxon>Pseudomonadati</taxon>
        <taxon>Pseudomonadota</taxon>
        <taxon>Alphaproteobacteria</taxon>
        <taxon>Sphingomonadales</taxon>
        <taxon>Erythrobacteraceae</taxon>
        <taxon>Qipengyuania</taxon>
    </lineage>
</organism>
<accession>A0ABS7JV80</accession>
<name>A0ABS7JV80_9SPHN</name>
<evidence type="ECO:0000313" key="2">
    <source>
        <dbReference type="EMBL" id="MBX7501486.1"/>
    </source>
</evidence>
<protein>
    <recommendedName>
        <fullName evidence="4">Lipoprotein</fullName>
    </recommendedName>
</protein>
<sequence length="290" mass="32088">MKYSRVLVAAVTTLALSACGKSFEGPDEGDISGFLEMELDEGIDAEDIEIVAAQNVGDEIEPVYRTRANLDLVLEEDFAEMVDRIGDRPVVKVVAEKGTEYPAVLFTRAEPIGEDDWNVRIEKLQVRNRKGRPLSSFTDYIVEGSAEEKQAIEDEKREAADAEKKAAERLAAARRGFAGSWKATQPLKRRGSVYSQNGQQIGVSFDLKPGEDGFGRGTGRVYDFSDPSVFAQSDVTYTVDDSGDFATVTFLSRAQHDELRFYVTEGTNFKLTDDGKADINNGRWSIAMKK</sequence>
<keyword evidence="1" id="KW-0175">Coiled coil</keyword>
<comment type="caution">
    <text evidence="2">The sequence shown here is derived from an EMBL/GenBank/DDBJ whole genome shotgun (WGS) entry which is preliminary data.</text>
</comment>
<dbReference type="RefSeq" id="WP_221602565.1">
    <property type="nucleotide sequence ID" value="NZ_CAXPSY010000017.1"/>
</dbReference>
<evidence type="ECO:0000256" key="1">
    <source>
        <dbReference type="SAM" id="Coils"/>
    </source>
</evidence>
<dbReference type="EMBL" id="JAIGNU010000001">
    <property type="protein sequence ID" value="MBX7501486.1"/>
    <property type="molecule type" value="Genomic_DNA"/>
</dbReference>
<keyword evidence="3" id="KW-1185">Reference proteome</keyword>
<dbReference type="Proteomes" id="UP000782554">
    <property type="component" value="Unassembled WGS sequence"/>
</dbReference>
<evidence type="ECO:0008006" key="4">
    <source>
        <dbReference type="Google" id="ProtNLM"/>
    </source>
</evidence>
<reference evidence="2 3" key="1">
    <citation type="submission" date="2021-08" db="EMBL/GenBank/DDBJ databases">
        <title>Comparative Genomics Analysis of the Genus Qipengyuania Reveals Extensive Genetic Diversity and Metabolic Versatility, Including the Description of Fifteen Novel Species.</title>
        <authorList>
            <person name="Liu Y."/>
        </authorList>
    </citation>
    <scope>NUCLEOTIDE SEQUENCE [LARGE SCALE GENOMIC DNA]</scope>
    <source>
        <strain evidence="2 3">YG27</strain>
    </source>
</reference>
<dbReference type="PROSITE" id="PS51257">
    <property type="entry name" value="PROKAR_LIPOPROTEIN"/>
    <property type="match status" value="1"/>
</dbReference>
<proteinExistence type="predicted"/>